<dbReference type="AlphaFoldDB" id="A0A8C4KAN5"/>
<accession>A0A8C4KAN5</accession>
<dbReference type="Pfam" id="PF01382">
    <property type="entry name" value="Avidin"/>
    <property type="match status" value="1"/>
</dbReference>
<dbReference type="InterPro" id="IPR036896">
    <property type="entry name" value="Avidin-like_sf"/>
</dbReference>
<evidence type="ECO:0000256" key="2">
    <source>
        <dbReference type="ARBA" id="ARBA00006297"/>
    </source>
</evidence>
<reference evidence="9" key="2">
    <citation type="submission" date="2025-09" db="UniProtKB">
        <authorList>
            <consortium name="Ensembl"/>
        </authorList>
    </citation>
    <scope>IDENTIFICATION</scope>
</reference>
<dbReference type="OrthoDB" id="2821340at2759"/>
<keyword evidence="10" id="KW-1185">Reference proteome</keyword>
<dbReference type="Ensembl" id="ENSDNVT00000026269.1">
    <property type="protein sequence ID" value="ENSDNVP00000021760.1"/>
    <property type="gene ID" value="ENSDNVG00000015185.1"/>
</dbReference>
<sequence>MQVAAVLLLLALALVTPSSSAEQTCVLAGLWFNDLGSNMTINSVNKAGEFSGTYHTAVKATSNEIKISPLRGSQHRENNSNQPTFGFTVNWSFSGASPFPSHPVVSPTAP</sequence>
<evidence type="ECO:0000256" key="7">
    <source>
        <dbReference type="ARBA" id="ARBA00023267"/>
    </source>
</evidence>
<dbReference type="InterPro" id="IPR051764">
    <property type="entry name" value="Avidin/Streptavidin-rel"/>
</dbReference>
<evidence type="ECO:0000256" key="5">
    <source>
        <dbReference type="ARBA" id="ARBA00023157"/>
    </source>
</evidence>
<evidence type="ECO:0000313" key="9">
    <source>
        <dbReference type="Ensembl" id="ENSDNVP00000021760.1"/>
    </source>
</evidence>
<evidence type="ECO:0000256" key="1">
    <source>
        <dbReference type="ARBA" id="ARBA00004613"/>
    </source>
</evidence>
<reference evidence="9" key="1">
    <citation type="submission" date="2025-08" db="UniProtKB">
        <authorList>
            <consortium name="Ensembl"/>
        </authorList>
    </citation>
    <scope>IDENTIFICATION</scope>
</reference>
<feature type="signal peptide" evidence="8">
    <location>
        <begin position="1"/>
        <end position="21"/>
    </location>
</feature>
<dbReference type="InterPro" id="IPR005469">
    <property type="entry name" value="Avidin"/>
</dbReference>
<keyword evidence="5" id="KW-1015">Disulfide bond</keyword>
<proteinExistence type="inferred from homology"/>
<evidence type="ECO:0000313" key="10">
    <source>
        <dbReference type="Proteomes" id="UP000694423"/>
    </source>
</evidence>
<keyword evidence="3 8" id="KW-0964">Secreted</keyword>
<name>A0A8C4KAN5_DRONO</name>
<dbReference type="Proteomes" id="UP000694423">
    <property type="component" value="Unplaced"/>
</dbReference>
<dbReference type="GO" id="GO:0009374">
    <property type="term" value="F:biotin binding"/>
    <property type="evidence" value="ECO:0007669"/>
    <property type="project" value="UniProtKB-UniRule"/>
</dbReference>
<comment type="similarity">
    <text evidence="2 8">Belongs to the avidin/streptavidin family.</text>
</comment>
<dbReference type="PRINTS" id="PR00709">
    <property type="entry name" value="AVIDIN"/>
</dbReference>
<comment type="subcellular location">
    <subcellularLocation>
        <location evidence="1 8">Secreted</location>
    </subcellularLocation>
</comment>
<feature type="chain" id="PRO_5041482835" description="Avidin" evidence="8">
    <location>
        <begin position="22"/>
        <end position="110"/>
    </location>
</feature>
<evidence type="ECO:0000256" key="4">
    <source>
        <dbReference type="ARBA" id="ARBA00022729"/>
    </source>
</evidence>
<keyword evidence="4 8" id="KW-0732">Signal</keyword>
<dbReference type="SUPFAM" id="SSF50876">
    <property type="entry name" value="Avidin/streptavidin"/>
    <property type="match status" value="1"/>
</dbReference>
<dbReference type="GO" id="GO:0005576">
    <property type="term" value="C:extracellular region"/>
    <property type="evidence" value="ECO:0007669"/>
    <property type="project" value="UniProtKB-SubCell"/>
</dbReference>
<dbReference type="Gene3D" id="2.40.128.30">
    <property type="entry name" value="Avidin-like"/>
    <property type="match status" value="1"/>
</dbReference>
<keyword evidence="6 8" id="KW-0325">Glycoprotein</keyword>
<dbReference type="PROSITE" id="PS51326">
    <property type="entry name" value="AVIDIN_2"/>
    <property type="match status" value="1"/>
</dbReference>
<dbReference type="InterPro" id="IPR005468">
    <property type="entry name" value="Avidin/str"/>
</dbReference>
<dbReference type="PANTHER" id="PTHR34399:SF3">
    <property type="entry name" value="AVID PROTEIN-RELATED"/>
    <property type="match status" value="1"/>
</dbReference>
<evidence type="ECO:0000256" key="3">
    <source>
        <dbReference type="ARBA" id="ARBA00022525"/>
    </source>
</evidence>
<organism evidence="9 10">
    <name type="scientific">Dromaius novaehollandiae</name>
    <name type="common">Emu</name>
    <dbReference type="NCBI Taxonomy" id="8790"/>
    <lineage>
        <taxon>Eukaryota</taxon>
        <taxon>Metazoa</taxon>
        <taxon>Chordata</taxon>
        <taxon>Craniata</taxon>
        <taxon>Vertebrata</taxon>
        <taxon>Euteleostomi</taxon>
        <taxon>Archelosauria</taxon>
        <taxon>Archosauria</taxon>
        <taxon>Dinosauria</taxon>
        <taxon>Saurischia</taxon>
        <taxon>Theropoda</taxon>
        <taxon>Coelurosauria</taxon>
        <taxon>Aves</taxon>
        <taxon>Palaeognathae</taxon>
        <taxon>Casuariiformes</taxon>
        <taxon>Dromaiidae</taxon>
        <taxon>Dromaius</taxon>
    </lineage>
</organism>
<evidence type="ECO:0000256" key="8">
    <source>
        <dbReference type="RuleBase" id="RU369114"/>
    </source>
</evidence>
<protein>
    <recommendedName>
        <fullName evidence="8">Avidin</fullName>
    </recommendedName>
</protein>
<evidence type="ECO:0000256" key="6">
    <source>
        <dbReference type="ARBA" id="ARBA00023180"/>
    </source>
</evidence>
<keyword evidence="7 8" id="KW-0092">Biotin</keyword>
<comment type="function">
    <text evidence="8">Forms a strong non-covalent specific complex with biotin.</text>
</comment>
<comment type="subunit">
    <text evidence="8">Homotetramer.</text>
</comment>
<dbReference type="PANTHER" id="PTHR34399">
    <property type="entry name" value="AVIDIN-RELATED"/>
    <property type="match status" value="1"/>
</dbReference>